<keyword evidence="1" id="KW-0808">Transferase</keyword>
<dbReference type="EMBL" id="FOCD01000003">
    <property type="protein sequence ID" value="SEN71630.1"/>
    <property type="molecule type" value="Genomic_DNA"/>
</dbReference>
<dbReference type="EMBL" id="CP008876">
    <property type="protein sequence ID" value="AIF65431.1"/>
    <property type="molecule type" value="Genomic_DNA"/>
</dbReference>
<accession>A0AAX2EHK3</accession>
<keyword evidence="2" id="KW-0012">Acyltransferase</keyword>
<evidence type="ECO:0000259" key="3">
    <source>
        <dbReference type="PROSITE" id="PS51186"/>
    </source>
</evidence>
<dbReference type="Proteomes" id="UP000199735">
    <property type="component" value="Unassembled WGS sequence"/>
</dbReference>
<dbReference type="InterPro" id="IPR016181">
    <property type="entry name" value="Acyl_CoA_acyltransferase"/>
</dbReference>
<dbReference type="AlphaFoldDB" id="A0A075LGM5"/>
<proteinExistence type="predicted"/>
<dbReference type="SUPFAM" id="SSF55729">
    <property type="entry name" value="Acyl-CoA N-acyltransferases (Nat)"/>
    <property type="match status" value="1"/>
</dbReference>
<reference evidence="5 7" key="2">
    <citation type="submission" date="2016-10" db="EMBL/GenBank/DDBJ databases">
        <authorList>
            <person name="Varghese N."/>
            <person name="Submissions S."/>
        </authorList>
    </citation>
    <scope>NUCLEOTIDE SEQUENCE [LARGE SCALE GENOMIC DNA]</scope>
    <source>
        <strain evidence="5 7">DSM 21619</strain>
    </source>
</reference>
<evidence type="ECO:0000313" key="6">
    <source>
        <dbReference type="Proteomes" id="UP000027980"/>
    </source>
</evidence>
<dbReference type="Pfam" id="PF00583">
    <property type="entry name" value="Acetyltransf_1"/>
    <property type="match status" value="1"/>
</dbReference>
<dbReference type="HOGENOM" id="CLU_013985_36_2_9"/>
<dbReference type="OrthoDB" id="9805924at2"/>
<evidence type="ECO:0000256" key="1">
    <source>
        <dbReference type="ARBA" id="ARBA00022679"/>
    </source>
</evidence>
<dbReference type="PANTHER" id="PTHR10545:SF29">
    <property type="entry name" value="GH14572P-RELATED"/>
    <property type="match status" value="1"/>
</dbReference>
<dbReference type="RefSeq" id="WP_038557953.1">
    <property type="nucleotide sequence ID" value="NZ_CP008876.1"/>
</dbReference>
<dbReference type="GO" id="GO:0005840">
    <property type="term" value="C:ribosome"/>
    <property type="evidence" value="ECO:0007669"/>
    <property type="project" value="UniProtKB-KW"/>
</dbReference>
<dbReference type="PROSITE" id="PS51186">
    <property type="entry name" value="GNAT"/>
    <property type="match status" value="1"/>
</dbReference>
<dbReference type="GeneID" id="34222438"/>
<dbReference type="Gene3D" id="3.40.630.30">
    <property type="match status" value="1"/>
</dbReference>
<reference evidence="4 6" key="1">
    <citation type="submission" date="2014-07" db="EMBL/GenBank/DDBJ databases">
        <title>Complete genome sequence of a moderately halophilic bacterium Terribacillus aidingensis MP602, isolated from Cryptomeria fortunei in Tianmu mountain in China.</title>
        <authorList>
            <person name="Wang Y."/>
            <person name="Lu P."/>
            <person name="Zhang L."/>
        </authorList>
    </citation>
    <scope>NUCLEOTIDE SEQUENCE [LARGE SCALE GENOMIC DNA]</scope>
    <source>
        <strain evidence="4 6">MP602</strain>
    </source>
</reference>
<evidence type="ECO:0000313" key="4">
    <source>
        <dbReference type="EMBL" id="AIF65431.1"/>
    </source>
</evidence>
<feature type="domain" description="N-acetyltransferase" evidence="3">
    <location>
        <begin position="17"/>
        <end position="168"/>
    </location>
</feature>
<dbReference type="PANTHER" id="PTHR10545">
    <property type="entry name" value="DIAMINE N-ACETYLTRANSFERASE"/>
    <property type="match status" value="1"/>
</dbReference>
<evidence type="ECO:0000313" key="5">
    <source>
        <dbReference type="EMBL" id="SEN71630.1"/>
    </source>
</evidence>
<keyword evidence="5" id="KW-0687">Ribonucleoprotein</keyword>
<name>A0A075LGM5_9BACI</name>
<dbReference type="KEGG" id="tap:GZ22_01325"/>
<evidence type="ECO:0000256" key="2">
    <source>
        <dbReference type="ARBA" id="ARBA00023315"/>
    </source>
</evidence>
<dbReference type="InterPro" id="IPR000182">
    <property type="entry name" value="GNAT_dom"/>
</dbReference>
<evidence type="ECO:0000313" key="7">
    <source>
        <dbReference type="Proteomes" id="UP000199735"/>
    </source>
</evidence>
<keyword evidence="5" id="KW-0689">Ribosomal protein</keyword>
<accession>A0A075LGM5</accession>
<organism evidence="4 6">
    <name type="scientific">Terribacillus saccharophilus</name>
    <dbReference type="NCBI Taxonomy" id="361277"/>
    <lineage>
        <taxon>Bacteria</taxon>
        <taxon>Bacillati</taxon>
        <taxon>Bacillota</taxon>
        <taxon>Bacilli</taxon>
        <taxon>Bacillales</taxon>
        <taxon>Bacillaceae</taxon>
        <taxon>Terribacillus</taxon>
    </lineage>
</organism>
<dbReference type="InterPro" id="IPR051016">
    <property type="entry name" value="Diverse_Substrate_AcTransf"/>
</dbReference>
<gene>
    <name evidence="4" type="ORF">GZ22_01325</name>
    <name evidence="5" type="ORF">SAMN04489762_2651</name>
</gene>
<dbReference type="GO" id="GO:0008080">
    <property type="term" value="F:N-acetyltransferase activity"/>
    <property type="evidence" value="ECO:0007669"/>
    <property type="project" value="UniProtKB-ARBA"/>
</dbReference>
<sequence>MINWLTRLQAAEVKPMFKIREAKVSDYDQVAVLYKELYNTHYTYQPEHFAKKAEPLDQHVFESNIYLDNKKVFLVEKTKEVMAFATIRVTNETISHNAHIFIEEFCVRSDMRGKGIGGHLFEKIKRHGKKIGASEIELNVWNFNNRAEDFYVKMGMQTRSKRMGISLK</sequence>
<dbReference type="CDD" id="cd04301">
    <property type="entry name" value="NAT_SF"/>
    <property type="match status" value="1"/>
</dbReference>
<dbReference type="Proteomes" id="UP000027980">
    <property type="component" value="Chromosome"/>
</dbReference>
<protein>
    <submittedName>
        <fullName evidence="5">Ribosomal protein S18 acetylase RimI</fullName>
    </submittedName>
</protein>